<feature type="compositionally biased region" description="Basic and acidic residues" evidence="1">
    <location>
        <begin position="1"/>
        <end position="14"/>
    </location>
</feature>
<dbReference type="InterPro" id="IPR038883">
    <property type="entry name" value="AN11006-like"/>
</dbReference>
<evidence type="ECO:0000256" key="1">
    <source>
        <dbReference type="SAM" id="MobiDB-lite"/>
    </source>
</evidence>
<accession>A0AA43TZA4</accession>
<evidence type="ECO:0000313" key="2">
    <source>
        <dbReference type="EMBL" id="MDI1493533.1"/>
    </source>
</evidence>
<evidence type="ECO:0000313" key="3">
    <source>
        <dbReference type="Proteomes" id="UP001161017"/>
    </source>
</evidence>
<protein>
    <submittedName>
        <fullName evidence="2">Uncharacterized protein</fullName>
    </submittedName>
</protein>
<gene>
    <name evidence="2" type="ORF">OHK93_005323</name>
</gene>
<keyword evidence="3" id="KW-1185">Reference proteome</keyword>
<dbReference type="AlphaFoldDB" id="A0AA43TZA4"/>
<dbReference type="PANTHER" id="PTHR42085:SF2">
    <property type="entry name" value="F-BOX DOMAIN-CONTAINING PROTEIN"/>
    <property type="match status" value="1"/>
</dbReference>
<reference evidence="2" key="1">
    <citation type="journal article" date="2023" name="Genome Biol. Evol.">
        <title>First Whole Genome Sequence and Flow Cytometry Genome Size Data for the Lichen-Forming Fungus Ramalina farinacea (Ascomycota).</title>
        <authorList>
            <person name="Llewellyn T."/>
            <person name="Mian S."/>
            <person name="Hill R."/>
            <person name="Leitch I.J."/>
            <person name="Gaya E."/>
        </authorList>
    </citation>
    <scope>NUCLEOTIDE SEQUENCE</scope>
    <source>
        <strain evidence="2">LIQ254RAFAR</strain>
    </source>
</reference>
<comment type="caution">
    <text evidence="2">The sequence shown here is derived from an EMBL/GenBank/DDBJ whole genome shotgun (WGS) entry which is preliminary data.</text>
</comment>
<dbReference type="Proteomes" id="UP001161017">
    <property type="component" value="Unassembled WGS sequence"/>
</dbReference>
<feature type="region of interest" description="Disordered" evidence="1">
    <location>
        <begin position="1"/>
        <end position="27"/>
    </location>
</feature>
<dbReference type="PANTHER" id="PTHR42085">
    <property type="entry name" value="F-BOX DOMAIN-CONTAINING PROTEIN"/>
    <property type="match status" value="1"/>
</dbReference>
<sequence length="260" mass="29904">MDSRSFSDIRHADDAGQGFSSSTVQPAGADRTERFGFLRLPLELRIQIYENIFSDSADTDYSNAKSPFGNTVRDRIRARVQPPKHLLVAMTSKQIYREALPILYKTYHFRLSMWEDDTLDPYAKKKEIKRFLAQLRRPLALLMLPSISYLDLFVELEVGGGGERVSSVFQVINHVCVGLQTFCLYTDQVPRSWIRAAKALVAENEEEVEDFEHEPVESLRGLANRVRVFKIDVWYFHFCPDHRYLVEALIPGSTVVVELE</sequence>
<organism evidence="2 3">
    <name type="scientific">Ramalina farinacea</name>
    <dbReference type="NCBI Taxonomy" id="258253"/>
    <lineage>
        <taxon>Eukaryota</taxon>
        <taxon>Fungi</taxon>
        <taxon>Dikarya</taxon>
        <taxon>Ascomycota</taxon>
        <taxon>Pezizomycotina</taxon>
        <taxon>Lecanoromycetes</taxon>
        <taxon>OSLEUM clade</taxon>
        <taxon>Lecanoromycetidae</taxon>
        <taxon>Lecanorales</taxon>
        <taxon>Lecanorineae</taxon>
        <taxon>Ramalinaceae</taxon>
        <taxon>Ramalina</taxon>
    </lineage>
</organism>
<proteinExistence type="predicted"/>
<dbReference type="EMBL" id="JAPUFD010000027">
    <property type="protein sequence ID" value="MDI1493533.1"/>
    <property type="molecule type" value="Genomic_DNA"/>
</dbReference>
<name>A0AA43TZA4_9LECA</name>